<dbReference type="GO" id="GO:0003755">
    <property type="term" value="F:peptidyl-prolyl cis-trans isomerase activity"/>
    <property type="evidence" value="ECO:0007669"/>
    <property type="project" value="UniProtKB-UniRule"/>
</dbReference>
<keyword evidence="10" id="KW-1185">Reference proteome</keyword>
<evidence type="ECO:0000256" key="5">
    <source>
        <dbReference type="PROSITE-ProRule" id="PRU00277"/>
    </source>
</evidence>
<sequence>MLSVIAVAGALSLSLAACSSSSSDSAASCTPTKAGASSEKVKVSGKFGAEPKVTFAKGLTATTTQRTVSIEGDGKPAASGTSVSVNYTAFNGTTGKTIDTTGFTKAKAVPFTVNTKSELPGLYKTMHCATAGSRVVSVIPPKDAFGTTGQSELGVGAKDSLVFVMDIRTVTTSLKKANGKPQSAPKGYPTVKLAANGEPTITVPKTTAPTTLEIADLKKGTGATVKSGASVTVQYTGVVWESGKVFDSSWTRGEPATFSTTGVIPGFSKALVGQKVGSQVIAVIPPADGYGATPPAGQTDITATSTLVFVVDILATN</sequence>
<dbReference type="InterPro" id="IPR046357">
    <property type="entry name" value="PPIase_dom_sf"/>
</dbReference>
<dbReference type="PROSITE" id="PS50059">
    <property type="entry name" value="FKBP_PPIASE"/>
    <property type="match status" value="2"/>
</dbReference>
<evidence type="ECO:0000256" key="3">
    <source>
        <dbReference type="ARBA" id="ARBA00023110"/>
    </source>
</evidence>
<comment type="caution">
    <text evidence="9">The sequence shown here is derived from an EMBL/GenBank/DDBJ whole genome shotgun (WGS) entry which is preliminary data.</text>
</comment>
<dbReference type="PANTHER" id="PTHR43811">
    <property type="entry name" value="FKBP-TYPE PEPTIDYL-PROLYL CIS-TRANS ISOMERASE FKPA"/>
    <property type="match status" value="1"/>
</dbReference>
<accession>A0A934SR57</accession>
<evidence type="ECO:0000256" key="4">
    <source>
        <dbReference type="ARBA" id="ARBA00023235"/>
    </source>
</evidence>
<keyword evidence="7" id="KW-0732">Signal</keyword>
<dbReference type="Gene3D" id="3.10.50.40">
    <property type="match status" value="2"/>
</dbReference>
<gene>
    <name evidence="9" type="ORF">IV501_07775</name>
</gene>
<comment type="similarity">
    <text evidence="2 6">Belongs to the FKBP-type PPIase family.</text>
</comment>
<organism evidence="9 10">
    <name type="scientific">Lacisediminihabitans changchengi</name>
    <dbReference type="NCBI Taxonomy" id="2787634"/>
    <lineage>
        <taxon>Bacteria</taxon>
        <taxon>Bacillati</taxon>
        <taxon>Actinomycetota</taxon>
        <taxon>Actinomycetes</taxon>
        <taxon>Micrococcales</taxon>
        <taxon>Microbacteriaceae</taxon>
        <taxon>Lacisediminihabitans</taxon>
    </lineage>
</organism>
<evidence type="ECO:0000256" key="1">
    <source>
        <dbReference type="ARBA" id="ARBA00000971"/>
    </source>
</evidence>
<dbReference type="EMBL" id="JAEPES010000002">
    <property type="protein sequence ID" value="MBK4347528.1"/>
    <property type="molecule type" value="Genomic_DNA"/>
</dbReference>
<name>A0A934SR57_9MICO</name>
<comment type="catalytic activity">
    <reaction evidence="1 5 6">
        <text>[protein]-peptidylproline (omega=180) = [protein]-peptidylproline (omega=0)</text>
        <dbReference type="Rhea" id="RHEA:16237"/>
        <dbReference type="Rhea" id="RHEA-COMP:10747"/>
        <dbReference type="Rhea" id="RHEA-COMP:10748"/>
        <dbReference type="ChEBI" id="CHEBI:83833"/>
        <dbReference type="ChEBI" id="CHEBI:83834"/>
        <dbReference type="EC" id="5.2.1.8"/>
    </reaction>
</comment>
<evidence type="ECO:0000313" key="10">
    <source>
        <dbReference type="Proteomes" id="UP000636458"/>
    </source>
</evidence>
<feature type="chain" id="PRO_5037105248" description="Peptidyl-prolyl cis-trans isomerase" evidence="7">
    <location>
        <begin position="27"/>
        <end position="317"/>
    </location>
</feature>
<evidence type="ECO:0000313" key="9">
    <source>
        <dbReference type="EMBL" id="MBK4347528.1"/>
    </source>
</evidence>
<keyword evidence="3 5" id="KW-0697">Rotamase</keyword>
<dbReference type="AlphaFoldDB" id="A0A934SR57"/>
<reference evidence="9" key="1">
    <citation type="submission" date="2021-01" db="EMBL/GenBank/DDBJ databases">
        <title>Lacisediminihabitans sp. nov. strain G11-30, isolated from Antarctic Soil.</title>
        <authorList>
            <person name="Li J."/>
        </authorList>
    </citation>
    <scope>NUCLEOTIDE SEQUENCE</scope>
    <source>
        <strain evidence="9">G11-30</strain>
    </source>
</reference>
<dbReference type="EC" id="5.2.1.8" evidence="6"/>
<evidence type="ECO:0000256" key="2">
    <source>
        <dbReference type="ARBA" id="ARBA00006577"/>
    </source>
</evidence>
<protein>
    <recommendedName>
        <fullName evidence="6">Peptidyl-prolyl cis-trans isomerase</fullName>
        <ecNumber evidence="6">5.2.1.8</ecNumber>
    </recommendedName>
</protein>
<dbReference type="Pfam" id="PF00254">
    <property type="entry name" value="FKBP_C"/>
    <property type="match status" value="2"/>
</dbReference>
<feature type="domain" description="PPIase FKBP-type" evidence="8">
    <location>
        <begin position="80"/>
        <end position="171"/>
    </location>
</feature>
<proteinExistence type="inferred from homology"/>
<keyword evidence="4 5" id="KW-0413">Isomerase</keyword>
<evidence type="ECO:0000259" key="8">
    <source>
        <dbReference type="PROSITE" id="PS50059"/>
    </source>
</evidence>
<evidence type="ECO:0000256" key="7">
    <source>
        <dbReference type="SAM" id="SignalP"/>
    </source>
</evidence>
<dbReference type="PANTHER" id="PTHR43811:SF19">
    <property type="entry name" value="39 KDA FK506-BINDING NUCLEAR PROTEIN"/>
    <property type="match status" value="1"/>
</dbReference>
<feature type="domain" description="PPIase FKBP-type" evidence="8">
    <location>
        <begin position="228"/>
        <end position="317"/>
    </location>
</feature>
<dbReference type="SUPFAM" id="SSF54534">
    <property type="entry name" value="FKBP-like"/>
    <property type="match status" value="2"/>
</dbReference>
<evidence type="ECO:0000256" key="6">
    <source>
        <dbReference type="RuleBase" id="RU003915"/>
    </source>
</evidence>
<feature type="signal peptide" evidence="7">
    <location>
        <begin position="1"/>
        <end position="26"/>
    </location>
</feature>
<dbReference type="Proteomes" id="UP000636458">
    <property type="component" value="Unassembled WGS sequence"/>
</dbReference>
<dbReference type="InterPro" id="IPR001179">
    <property type="entry name" value="PPIase_FKBP_dom"/>
</dbReference>